<protein>
    <submittedName>
        <fullName evidence="2">Uncharacterized protein</fullName>
    </submittedName>
</protein>
<accession>A0ABM3RNY2</accession>
<sequence>MDRWTGILKIPVCPKGTALCRIAVSLYISPSKALLVPTANAIFFNGDRVEGTGNPVIERLSDIQNIADVLVSKFGASINAWWGEPQPYRPDGYPASTSVIELFTNFPKELISVETICSMTMLNLICDGAYELPY</sequence>
<reference evidence="2" key="2">
    <citation type="submission" date="2025-08" db="UniProtKB">
        <authorList>
            <consortium name="RefSeq"/>
        </authorList>
    </citation>
    <scope>IDENTIFICATION</scope>
    <source>
        <tissue evidence="2">Leaf</tissue>
    </source>
</reference>
<proteinExistence type="predicted"/>
<name>A0ABM3RNY2_SPIOL</name>
<reference evidence="1" key="1">
    <citation type="journal article" date="2021" name="Nat. Commun.">
        <title>Genomic analyses provide insights into spinach domestication and the genetic basis of agronomic traits.</title>
        <authorList>
            <person name="Cai X."/>
            <person name="Sun X."/>
            <person name="Xu C."/>
            <person name="Sun H."/>
            <person name="Wang X."/>
            <person name="Ge C."/>
            <person name="Zhang Z."/>
            <person name="Wang Q."/>
            <person name="Fei Z."/>
            <person name="Jiao C."/>
            <person name="Wang Q."/>
        </authorList>
    </citation>
    <scope>NUCLEOTIDE SEQUENCE [LARGE SCALE GENOMIC DNA]</scope>
    <source>
        <strain evidence="1">cv. Varoflay</strain>
    </source>
</reference>
<dbReference type="RefSeq" id="XP_056697335.1">
    <property type="nucleotide sequence ID" value="XM_056841357.1"/>
</dbReference>
<dbReference type="PANTHER" id="PTHR31296">
    <property type="entry name" value="UPF0565 PROTEIN C2ORF69"/>
    <property type="match status" value="1"/>
</dbReference>
<evidence type="ECO:0000313" key="1">
    <source>
        <dbReference type="Proteomes" id="UP000813463"/>
    </source>
</evidence>
<dbReference type="Proteomes" id="UP000813463">
    <property type="component" value="Chromosome 4"/>
</dbReference>
<gene>
    <name evidence="2" type="primary">LOC130471307</name>
</gene>
<dbReference type="InterPro" id="IPR018881">
    <property type="entry name" value="C2orf69_mit"/>
</dbReference>
<evidence type="ECO:0000313" key="2">
    <source>
        <dbReference type="RefSeq" id="XP_056697335.1"/>
    </source>
</evidence>
<dbReference type="PANTHER" id="PTHR31296:SF1">
    <property type="entry name" value="MITOCHONDRIAL PROTEIN C2ORF69"/>
    <property type="match status" value="1"/>
</dbReference>
<organism evidence="1 2">
    <name type="scientific">Spinacia oleracea</name>
    <name type="common">Spinach</name>
    <dbReference type="NCBI Taxonomy" id="3562"/>
    <lineage>
        <taxon>Eukaryota</taxon>
        <taxon>Viridiplantae</taxon>
        <taxon>Streptophyta</taxon>
        <taxon>Embryophyta</taxon>
        <taxon>Tracheophyta</taxon>
        <taxon>Spermatophyta</taxon>
        <taxon>Magnoliopsida</taxon>
        <taxon>eudicotyledons</taxon>
        <taxon>Gunneridae</taxon>
        <taxon>Pentapetalae</taxon>
        <taxon>Caryophyllales</taxon>
        <taxon>Chenopodiaceae</taxon>
        <taxon>Chenopodioideae</taxon>
        <taxon>Anserineae</taxon>
        <taxon>Spinacia</taxon>
    </lineage>
</organism>
<keyword evidence="1" id="KW-1185">Reference proteome</keyword>
<dbReference type="GeneID" id="130471307"/>